<organism evidence="2 3">
    <name type="scientific">Boletus reticuloceps</name>
    <dbReference type="NCBI Taxonomy" id="495285"/>
    <lineage>
        <taxon>Eukaryota</taxon>
        <taxon>Fungi</taxon>
        <taxon>Dikarya</taxon>
        <taxon>Basidiomycota</taxon>
        <taxon>Agaricomycotina</taxon>
        <taxon>Agaricomycetes</taxon>
        <taxon>Agaricomycetidae</taxon>
        <taxon>Boletales</taxon>
        <taxon>Boletineae</taxon>
        <taxon>Boletaceae</taxon>
        <taxon>Boletoideae</taxon>
        <taxon>Boletus</taxon>
    </lineage>
</organism>
<accession>A0A8I2Z306</accession>
<name>A0A8I2Z306_9AGAM</name>
<dbReference type="Proteomes" id="UP000683000">
    <property type="component" value="Unassembled WGS sequence"/>
</dbReference>
<reference evidence="2" key="1">
    <citation type="submission" date="2021-03" db="EMBL/GenBank/DDBJ databases">
        <title>Evolutionary innovations through gain and loss of genes in the ectomycorrhizal Boletales.</title>
        <authorList>
            <person name="Wu G."/>
            <person name="Miyauchi S."/>
            <person name="Morin E."/>
            <person name="Yang Z.-L."/>
            <person name="Xu J."/>
            <person name="Martin F.M."/>
        </authorList>
    </citation>
    <scope>NUCLEOTIDE SEQUENCE</scope>
    <source>
        <strain evidence="2">BR01</strain>
    </source>
</reference>
<dbReference type="InterPro" id="IPR016181">
    <property type="entry name" value="Acyl_CoA_acyltransferase"/>
</dbReference>
<evidence type="ECO:0000313" key="3">
    <source>
        <dbReference type="Proteomes" id="UP000683000"/>
    </source>
</evidence>
<comment type="caution">
    <text evidence="2">The sequence shown here is derived from an EMBL/GenBank/DDBJ whole genome shotgun (WGS) entry which is preliminary data.</text>
</comment>
<dbReference type="InterPro" id="IPR000182">
    <property type="entry name" value="GNAT_dom"/>
</dbReference>
<proteinExistence type="predicted"/>
<dbReference type="CDD" id="cd04301">
    <property type="entry name" value="NAT_SF"/>
    <property type="match status" value="1"/>
</dbReference>
<protein>
    <recommendedName>
        <fullName evidence="1">N-acetyltransferase domain-containing protein</fullName>
    </recommendedName>
</protein>
<dbReference type="OrthoDB" id="47374at2759"/>
<dbReference type="SUPFAM" id="SSF55729">
    <property type="entry name" value="Acyl-CoA N-acyltransferases (Nat)"/>
    <property type="match status" value="1"/>
</dbReference>
<evidence type="ECO:0000313" key="2">
    <source>
        <dbReference type="EMBL" id="KAG6381752.1"/>
    </source>
</evidence>
<dbReference type="GO" id="GO:0016747">
    <property type="term" value="F:acyltransferase activity, transferring groups other than amino-acyl groups"/>
    <property type="evidence" value="ECO:0007669"/>
    <property type="project" value="InterPro"/>
</dbReference>
<dbReference type="AlphaFoldDB" id="A0A8I2Z306"/>
<dbReference type="Gene3D" id="3.40.630.30">
    <property type="match status" value="1"/>
</dbReference>
<gene>
    <name evidence="2" type="ORF">JVT61DRAFT_357</name>
</gene>
<feature type="domain" description="N-acetyltransferase" evidence="1">
    <location>
        <begin position="52"/>
        <end position="236"/>
    </location>
</feature>
<keyword evidence="3" id="KW-1185">Reference proteome</keyword>
<dbReference type="EMBL" id="JAGFBS010000001">
    <property type="protein sequence ID" value="KAG6381752.1"/>
    <property type="molecule type" value="Genomic_DNA"/>
</dbReference>
<dbReference type="PROSITE" id="PS51186">
    <property type="entry name" value="GNAT"/>
    <property type="match status" value="1"/>
</dbReference>
<dbReference type="Pfam" id="PF00583">
    <property type="entry name" value="Acetyltransf_1"/>
    <property type="match status" value="1"/>
</dbReference>
<sequence>MSRSKAMWYCFLSSPSDPSESCRLGTHPVCNASTMSAGRCEHVTRLTPPEGVALRAMKASDLPHVRALHRTLLSVSYPAAFFVQLLINPRRLCLVVTDGGAIIGFASAAMGPSLAQPTSGGGYIGETSTLADRKCSDIPLSHITLLTLGVLPAYQRRGIGRSLVHGVVQRLEALCAADAPPMYDPTSSDHIPDQDSKVAVLVQVQVAQSNTAGKCFYTRLGMIDQRGCDDLRLRLGPASRTSVMEGVLCV</sequence>
<evidence type="ECO:0000259" key="1">
    <source>
        <dbReference type="PROSITE" id="PS51186"/>
    </source>
</evidence>